<evidence type="ECO:0000256" key="2">
    <source>
        <dbReference type="ARBA" id="ARBA00008639"/>
    </source>
</evidence>
<keyword evidence="7" id="KW-0456">Lyase</keyword>
<dbReference type="RefSeq" id="WP_121205676.1">
    <property type="nucleotide sequence ID" value="NZ_RBZP01000019.1"/>
</dbReference>
<organism evidence="7 8">
    <name type="scientific">Oceanobacillus halophilus</name>
    <dbReference type="NCBI Taxonomy" id="930130"/>
    <lineage>
        <taxon>Bacteria</taxon>
        <taxon>Bacillati</taxon>
        <taxon>Bacillota</taxon>
        <taxon>Bacilli</taxon>
        <taxon>Bacillales</taxon>
        <taxon>Bacillaceae</taxon>
        <taxon>Oceanobacillus</taxon>
    </lineage>
</organism>
<evidence type="ECO:0000259" key="6">
    <source>
        <dbReference type="Pfam" id="PF00291"/>
    </source>
</evidence>
<feature type="modified residue" description="N6-(pyridoxal phosphate)lysine" evidence="5">
    <location>
        <position position="49"/>
    </location>
</feature>
<dbReference type="PANTHER" id="PTHR43780">
    <property type="entry name" value="1-AMINOCYCLOPROPANE-1-CARBOXYLATE DEAMINASE-RELATED"/>
    <property type="match status" value="1"/>
</dbReference>
<dbReference type="Pfam" id="PF00291">
    <property type="entry name" value="PALP"/>
    <property type="match status" value="1"/>
</dbReference>
<dbReference type="EMBL" id="RBZP01000019">
    <property type="protein sequence ID" value="RKQ30277.1"/>
    <property type="molecule type" value="Genomic_DNA"/>
</dbReference>
<evidence type="ECO:0000313" key="7">
    <source>
        <dbReference type="EMBL" id="RKQ30277.1"/>
    </source>
</evidence>
<evidence type="ECO:0000313" key="8">
    <source>
        <dbReference type="Proteomes" id="UP000269301"/>
    </source>
</evidence>
<dbReference type="NCBIfam" id="TIGR01275">
    <property type="entry name" value="ACC_deam_rel"/>
    <property type="match status" value="1"/>
</dbReference>
<dbReference type="InterPro" id="IPR001926">
    <property type="entry name" value="TrpB-like_PALP"/>
</dbReference>
<evidence type="ECO:0000256" key="5">
    <source>
        <dbReference type="PIRSR" id="PIRSR006278-2"/>
    </source>
</evidence>
<evidence type="ECO:0000256" key="4">
    <source>
        <dbReference type="PIRSR" id="PIRSR006278-1"/>
    </source>
</evidence>
<accession>A0A494ZV41</accession>
<evidence type="ECO:0000256" key="3">
    <source>
        <dbReference type="ARBA" id="ARBA00022898"/>
    </source>
</evidence>
<keyword evidence="3 5" id="KW-0663">Pyridoxal phosphate</keyword>
<dbReference type="SUPFAM" id="SSF53686">
    <property type="entry name" value="Tryptophan synthase beta subunit-like PLP-dependent enzymes"/>
    <property type="match status" value="1"/>
</dbReference>
<dbReference type="AlphaFoldDB" id="A0A494ZV41"/>
<sequence>MNINQFPKRNYTDHQTPIEYLERLSKHLGGPNIYMKRDDLLGLTAGGNKTRKLEYLMADALQQGADTVITCGAVQSNHCRLTLSAAIKEGLKCVLVLEERVPNSYNPEASGNNFLYKLLGVDDIIVVPGGSDMQGEMEKVADSLRQKGNKPYIIPGGGSNEIGSTGYVSCALEILEQLEEMNLSIDYMVAASGSGGTHSGLLTGLHGANANIPVLGISVNKKKQEQEQKIYNHTLKTAKHVGANVDFPREKVIVLDDYVGPGYSLETEGMREAVQLAARKEGILLDPVYTGKTMAGLIDLVRKDYFEKNDNVLFVHTGGAPALYAYTDSF</sequence>
<name>A0A494ZV41_9BACI</name>
<dbReference type="OrthoDB" id="9801249at2"/>
<keyword evidence="8" id="KW-1185">Reference proteome</keyword>
<comment type="cofactor">
    <cofactor evidence="1">
        <name>pyridoxal 5'-phosphate</name>
        <dbReference type="ChEBI" id="CHEBI:597326"/>
    </cofactor>
</comment>
<comment type="caution">
    <text evidence="7">The sequence shown here is derived from an EMBL/GenBank/DDBJ whole genome shotgun (WGS) entry which is preliminary data.</text>
</comment>
<proteinExistence type="inferred from homology"/>
<dbReference type="EC" id="4.4.1.15" evidence="7"/>
<gene>
    <name evidence="7" type="ORF">D8M06_16430</name>
</gene>
<dbReference type="InterPro" id="IPR027278">
    <property type="entry name" value="ACCD_DCysDesulf"/>
</dbReference>
<dbReference type="Proteomes" id="UP000269301">
    <property type="component" value="Unassembled WGS sequence"/>
</dbReference>
<feature type="domain" description="Tryptophan synthase beta chain-like PALP" evidence="6">
    <location>
        <begin position="14"/>
        <end position="318"/>
    </location>
</feature>
<dbReference type="PANTHER" id="PTHR43780:SF2">
    <property type="entry name" value="1-AMINOCYCLOPROPANE-1-CARBOXYLATE DEAMINASE-RELATED"/>
    <property type="match status" value="1"/>
</dbReference>
<dbReference type="PIRSF" id="PIRSF006278">
    <property type="entry name" value="ACCD_DCysDesulf"/>
    <property type="match status" value="1"/>
</dbReference>
<protein>
    <submittedName>
        <fullName evidence="7">D-cysteine desulfhydrase</fullName>
        <ecNumber evidence="7">4.4.1.15</ecNumber>
    </submittedName>
</protein>
<dbReference type="InterPro" id="IPR036052">
    <property type="entry name" value="TrpB-like_PALP_sf"/>
</dbReference>
<dbReference type="Gene3D" id="3.40.50.1100">
    <property type="match status" value="2"/>
</dbReference>
<dbReference type="GO" id="GO:0019148">
    <property type="term" value="F:D-cysteine desulfhydrase activity"/>
    <property type="evidence" value="ECO:0007669"/>
    <property type="project" value="UniProtKB-EC"/>
</dbReference>
<evidence type="ECO:0000256" key="1">
    <source>
        <dbReference type="ARBA" id="ARBA00001933"/>
    </source>
</evidence>
<reference evidence="7 8" key="1">
    <citation type="journal article" date="2016" name="Int. J. Syst. Evol. Microbiol.">
        <title>Oceanobacillus halophilus sp. nov., a novel moderately halophilic bacterium from a hypersaline lake.</title>
        <authorList>
            <person name="Amoozegar M.A."/>
            <person name="Bagheri M."/>
            <person name="Makhdoumi A."/>
            <person name="Nikou M.M."/>
            <person name="Fazeli S.A.S."/>
            <person name="Schumann P."/>
            <person name="Sproer C."/>
            <person name="Sanchez-Porro C."/>
            <person name="Ventosa A."/>
        </authorList>
    </citation>
    <scope>NUCLEOTIDE SEQUENCE [LARGE SCALE GENOMIC DNA]</scope>
    <source>
        <strain evidence="7 8">DSM 23996</strain>
    </source>
</reference>
<dbReference type="NCBIfam" id="NF003031">
    <property type="entry name" value="PRK03910.1-4"/>
    <property type="match status" value="1"/>
</dbReference>
<dbReference type="InterPro" id="IPR005966">
    <property type="entry name" value="D-Cys_desShydrase"/>
</dbReference>
<feature type="active site" description="Nucleophile" evidence="4">
    <location>
        <position position="76"/>
    </location>
</feature>
<comment type="similarity">
    <text evidence="2">Belongs to the ACC deaminase/D-cysteine desulfhydrase family.</text>
</comment>
<dbReference type="GO" id="GO:1901605">
    <property type="term" value="P:alpha-amino acid metabolic process"/>
    <property type="evidence" value="ECO:0007669"/>
    <property type="project" value="UniProtKB-ARBA"/>
</dbReference>